<keyword evidence="2" id="KW-1133">Transmembrane helix</keyword>
<dbReference type="Proteomes" id="UP000605099">
    <property type="component" value="Unassembled WGS sequence"/>
</dbReference>
<keyword evidence="1" id="KW-0175">Coiled coil</keyword>
<evidence type="ECO:0000256" key="2">
    <source>
        <dbReference type="SAM" id="Phobius"/>
    </source>
</evidence>
<proteinExistence type="predicted"/>
<gene>
    <name evidence="3" type="ORF">GCM10011349_01510</name>
</gene>
<evidence type="ECO:0000313" key="3">
    <source>
        <dbReference type="EMBL" id="GGN40547.1"/>
    </source>
</evidence>
<dbReference type="EMBL" id="BMLK01000001">
    <property type="protein sequence ID" value="GGN40547.1"/>
    <property type="molecule type" value="Genomic_DNA"/>
</dbReference>
<organism evidence="3 4">
    <name type="scientific">Novosphingobium indicum</name>
    <dbReference type="NCBI Taxonomy" id="462949"/>
    <lineage>
        <taxon>Bacteria</taxon>
        <taxon>Pseudomonadati</taxon>
        <taxon>Pseudomonadota</taxon>
        <taxon>Alphaproteobacteria</taxon>
        <taxon>Sphingomonadales</taxon>
        <taxon>Sphingomonadaceae</taxon>
        <taxon>Novosphingobium</taxon>
    </lineage>
</organism>
<keyword evidence="2" id="KW-0812">Transmembrane</keyword>
<evidence type="ECO:0000256" key="1">
    <source>
        <dbReference type="SAM" id="Coils"/>
    </source>
</evidence>
<sequence>MLKHSDAILKLATALGVLLAGAGVGFYYGIFLPSQDIRRQTQAMAERKSAAAAQSQALVEQARREAEEAKRNAEHAKAAQAEYNDCIGFAEMSYKRRWAGSCQAMHDADVAAFDDCADNLFSTERGCRAKHPIRPASDCALPARMARELTGARDTRKRECLAKLQAVQGSASLLDQTGGAISDQ</sequence>
<name>A0ABQ2J6W6_9SPHN</name>
<feature type="coiled-coil region" evidence="1">
    <location>
        <begin position="45"/>
        <end position="79"/>
    </location>
</feature>
<accession>A0ABQ2J6W6</accession>
<protein>
    <submittedName>
        <fullName evidence="3">Uncharacterized protein</fullName>
    </submittedName>
</protein>
<evidence type="ECO:0000313" key="4">
    <source>
        <dbReference type="Proteomes" id="UP000605099"/>
    </source>
</evidence>
<reference evidence="4" key="1">
    <citation type="journal article" date="2019" name="Int. J. Syst. Evol. Microbiol.">
        <title>The Global Catalogue of Microorganisms (GCM) 10K type strain sequencing project: providing services to taxonomists for standard genome sequencing and annotation.</title>
        <authorList>
            <consortium name="The Broad Institute Genomics Platform"/>
            <consortium name="The Broad Institute Genome Sequencing Center for Infectious Disease"/>
            <person name="Wu L."/>
            <person name="Ma J."/>
        </authorList>
    </citation>
    <scope>NUCLEOTIDE SEQUENCE [LARGE SCALE GENOMIC DNA]</scope>
    <source>
        <strain evidence="4">CGMCC 1.6784</strain>
    </source>
</reference>
<comment type="caution">
    <text evidence="3">The sequence shown here is derived from an EMBL/GenBank/DDBJ whole genome shotgun (WGS) entry which is preliminary data.</text>
</comment>
<dbReference type="RefSeq" id="WP_188817257.1">
    <property type="nucleotide sequence ID" value="NZ_BMLK01000001.1"/>
</dbReference>
<keyword evidence="2" id="KW-0472">Membrane</keyword>
<keyword evidence="4" id="KW-1185">Reference proteome</keyword>
<feature type="transmembrane region" description="Helical" evidence="2">
    <location>
        <begin position="7"/>
        <end position="30"/>
    </location>
</feature>